<keyword evidence="1" id="KW-0812">Transmembrane</keyword>
<sequence length="107" mass="12050">MTVKINLQHKYNTLFTQNRQTSVSSLRNEALLFHAFHEKEHLSSANTGLSFGTPNNLLKQPSIPKRGGLFCEGVINPYPKTLFFILLSVFNMHLSVVLIGLLGCSRY</sequence>
<evidence type="ECO:0000256" key="1">
    <source>
        <dbReference type="SAM" id="Phobius"/>
    </source>
</evidence>
<gene>
    <name evidence="2" type="ORF">CEXT_423331</name>
</gene>
<keyword evidence="1" id="KW-1133">Transmembrane helix</keyword>
<evidence type="ECO:0000313" key="3">
    <source>
        <dbReference type="Proteomes" id="UP001054945"/>
    </source>
</evidence>
<feature type="transmembrane region" description="Helical" evidence="1">
    <location>
        <begin position="82"/>
        <end position="104"/>
    </location>
</feature>
<evidence type="ECO:0000313" key="2">
    <source>
        <dbReference type="EMBL" id="GIY75464.1"/>
    </source>
</evidence>
<keyword evidence="1" id="KW-0472">Membrane</keyword>
<dbReference type="EMBL" id="BPLR01015344">
    <property type="protein sequence ID" value="GIY75464.1"/>
    <property type="molecule type" value="Genomic_DNA"/>
</dbReference>
<name>A0AAV4W0N0_CAEEX</name>
<reference evidence="2 3" key="1">
    <citation type="submission" date="2021-06" db="EMBL/GenBank/DDBJ databases">
        <title>Caerostris extrusa draft genome.</title>
        <authorList>
            <person name="Kono N."/>
            <person name="Arakawa K."/>
        </authorList>
    </citation>
    <scope>NUCLEOTIDE SEQUENCE [LARGE SCALE GENOMIC DNA]</scope>
</reference>
<proteinExistence type="predicted"/>
<comment type="caution">
    <text evidence="2">The sequence shown here is derived from an EMBL/GenBank/DDBJ whole genome shotgun (WGS) entry which is preliminary data.</text>
</comment>
<dbReference type="AlphaFoldDB" id="A0AAV4W0N0"/>
<organism evidence="2 3">
    <name type="scientific">Caerostris extrusa</name>
    <name type="common">Bark spider</name>
    <name type="synonym">Caerostris bankana</name>
    <dbReference type="NCBI Taxonomy" id="172846"/>
    <lineage>
        <taxon>Eukaryota</taxon>
        <taxon>Metazoa</taxon>
        <taxon>Ecdysozoa</taxon>
        <taxon>Arthropoda</taxon>
        <taxon>Chelicerata</taxon>
        <taxon>Arachnida</taxon>
        <taxon>Araneae</taxon>
        <taxon>Araneomorphae</taxon>
        <taxon>Entelegynae</taxon>
        <taxon>Araneoidea</taxon>
        <taxon>Araneidae</taxon>
        <taxon>Caerostris</taxon>
    </lineage>
</organism>
<dbReference type="Proteomes" id="UP001054945">
    <property type="component" value="Unassembled WGS sequence"/>
</dbReference>
<protein>
    <submittedName>
        <fullName evidence="2">Uncharacterized protein</fullName>
    </submittedName>
</protein>
<accession>A0AAV4W0N0</accession>
<keyword evidence="3" id="KW-1185">Reference proteome</keyword>